<dbReference type="PROSITE" id="PS51257">
    <property type="entry name" value="PROKAR_LIPOPROTEIN"/>
    <property type="match status" value="1"/>
</dbReference>
<evidence type="ECO:0000256" key="1">
    <source>
        <dbReference type="SAM" id="MobiDB-lite"/>
    </source>
</evidence>
<sequence>MIRILFDNHVFIYILLALAGCGILMKLVVQVLYFRLLRASEAMSTSNNKLAKNMKKKFEAYYKLKLGVNNVDIFVDKHFFHYKFCGIYLSTWETLCGQVLILSLLVGAISTILGLIYECGKNQILSTFTVGILCCGLLIFLEGLINSAGKKEMIRINMKDYLENVLKVRLVQEENQPELMEQYKKAYQPTSDMAVTKEQPDKNELKPFHQKKKVKSREAKRLEKMSQKARQKDEVAKNKSNRKQQAMQKKLEAQEQKKALKEAKQKAKEEKIQAIKANKEAKKQEAAKRKAQILENEQLKKEEKKHQKEVKKVLELEKKHRGNKRTAAQEKKENLLKEIHGRRETEDRLEEDTQFRETPEGIETLNIQISDRKEEEKERAVESKPEERKENSFLAKESPVVHTLEPEDKIVKSAEAKREERTSSEIKIADVKAAKIRDIKARQITAAPDITYKDDRTAAALENGRSYKSREFQMLKPTSEEEEKIFEDILKDIFS</sequence>
<dbReference type="AlphaFoldDB" id="A0A7I8DEQ9"/>
<feature type="compositionally biased region" description="Basic and acidic residues" evidence="1">
    <location>
        <begin position="327"/>
        <end position="359"/>
    </location>
</feature>
<keyword evidence="2" id="KW-0812">Transmembrane</keyword>
<organism evidence="3 4">
    <name type="scientific">Anaerocolumna chitinilytica</name>
    <dbReference type="NCBI Taxonomy" id="1727145"/>
    <lineage>
        <taxon>Bacteria</taxon>
        <taxon>Bacillati</taxon>
        <taxon>Bacillota</taxon>
        <taxon>Clostridia</taxon>
        <taxon>Lachnospirales</taxon>
        <taxon>Lachnospiraceae</taxon>
        <taxon>Anaerocolumna</taxon>
    </lineage>
</organism>
<feature type="compositionally biased region" description="Basic and acidic residues" evidence="1">
    <location>
        <begin position="370"/>
        <end position="391"/>
    </location>
</feature>
<feature type="region of interest" description="Disordered" evidence="1">
    <location>
        <begin position="315"/>
        <end position="401"/>
    </location>
</feature>
<feature type="transmembrane region" description="Helical" evidence="2">
    <location>
        <begin position="12"/>
        <end position="34"/>
    </location>
</feature>
<feature type="transmembrane region" description="Helical" evidence="2">
    <location>
        <begin position="99"/>
        <end position="117"/>
    </location>
</feature>
<dbReference type="RefSeq" id="WP_185257491.1">
    <property type="nucleotide sequence ID" value="NZ_AP023368.1"/>
</dbReference>
<dbReference type="KEGG" id="acht:bsdcttw_00640"/>
<keyword evidence="4" id="KW-1185">Reference proteome</keyword>
<feature type="compositionally biased region" description="Basic and acidic residues" evidence="1">
    <location>
        <begin position="216"/>
        <end position="237"/>
    </location>
</feature>
<protein>
    <submittedName>
        <fullName evidence="3">Uncharacterized protein</fullName>
    </submittedName>
</protein>
<feature type="compositionally biased region" description="Basic and acidic residues" evidence="1">
    <location>
        <begin position="198"/>
        <end position="207"/>
    </location>
</feature>
<dbReference type="Proteomes" id="UP000515703">
    <property type="component" value="Chromosome"/>
</dbReference>
<dbReference type="EMBL" id="AP023368">
    <property type="protein sequence ID" value="BCJ97023.1"/>
    <property type="molecule type" value="Genomic_DNA"/>
</dbReference>
<keyword evidence="2" id="KW-1133">Transmembrane helix</keyword>
<reference evidence="3 4" key="1">
    <citation type="submission" date="2020-08" db="EMBL/GenBank/DDBJ databases">
        <title>Draft genome sequencing of an Anaerocolumna strain isolated from anoxic soil subjected to BSD treatment.</title>
        <authorList>
            <person name="Uek A."/>
            <person name="Tonouchi A."/>
        </authorList>
    </citation>
    <scope>NUCLEOTIDE SEQUENCE [LARGE SCALE GENOMIC DNA]</scope>
    <source>
        <strain evidence="3 4">CTTW</strain>
    </source>
</reference>
<evidence type="ECO:0000256" key="2">
    <source>
        <dbReference type="SAM" id="Phobius"/>
    </source>
</evidence>
<reference evidence="3 4" key="2">
    <citation type="submission" date="2020-08" db="EMBL/GenBank/DDBJ databases">
        <authorList>
            <person name="Ueki A."/>
            <person name="Tonouchi A."/>
        </authorList>
    </citation>
    <scope>NUCLEOTIDE SEQUENCE [LARGE SCALE GENOMIC DNA]</scope>
    <source>
        <strain evidence="3 4">CTTW</strain>
    </source>
</reference>
<feature type="transmembrane region" description="Helical" evidence="2">
    <location>
        <begin position="123"/>
        <end position="145"/>
    </location>
</feature>
<name>A0A7I8DEQ9_9FIRM</name>
<evidence type="ECO:0000313" key="3">
    <source>
        <dbReference type="EMBL" id="BCJ97023.1"/>
    </source>
</evidence>
<gene>
    <name evidence="3" type="ORF">bsdcttw_00640</name>
</gene>
<evidence type="ECO:0000313" key="4">
    <source>
        <dbReference type="Proteomes" id="UP000515703"/>
    </source>
</evidence>
<proteinExistence type="predicted"/>
<feature type="compositionally biased region" description="Basic and acidic residues" evidence="1">
    <location>
        <begin position="249"/>
        <end position="270"/>
    </location>
</feature>
<feature type="region of interest" description="Disordered" evidence="1">
    <location>
        <begin position="191"/>
        <end position="270"/>
    </location>
</feature>
<accession>A0A7I8DEQ9</accession>
<keyword evidence="2" id="KW-0472">Membrane</keyword>